<keyword evidence="3" id="KW-1185">Reference proteome</keyword>
<dbReference type="InterPro" id="IPR039968">
    <property type="entry name" value="BcerS-like"/>
</dbReference>
<dbReference type="OrthoDB" id="9806005at2"/>
<proteinExistence type="predicted"/>
<dbReference type="InterPro" id="IPR000182">
    <property type="entry name" value="GNAT_dom"/>
</dbReference>
<feature type="domain" description="N-acetyltransferase" evidence="1">
    <location>
        <begin position="205"/>
        <end position="348"/>
    </location>
</feature>
<gene>
    <name evidence="2" type="ORF">SPSYN_01738</name>
</gene>
<dbReference type="RefSeq" id="WP_161822039.1">
    <property type="nucleotide sequence ID" value="NZ_LSRS01000003.1"/>
</dbReference>
<evidence type="ECO:0000259" key="1">
    <source>
        <dbReference type="PROSITE" id="PS51186"/>
    </source>
</evidence>
<name>A0A9D2WR52_9FIRM</name>
<dbReference type="PANTHER" id="PTHR41368:SF1">
    <property type="entry name" value="PROTEIN YGHO"/>
    <property type="match status" value="1"/>
</dbReference>
<dbReference type="Proteomes" id="UP000798488">
    <property type="component" value="Unassembled WGS sequence"/>
</dbReference>
<dbReference type="InterPro" id="IPR016181">
    <property type="entry name" value="Acyl_CoA_acyltransferase"/>
</dbReference>
<dbReference type="PROSITE" id="PS51186">
    <property type="entry name" value="GNAT"/>
    <property type="match status" value="1"/>
</dbReference>
<evidence type="ECO:0000313" key="2">
    <source>
        <dbReference type="EMBL" id="KAF1085595.1"/>
    </source>
</evidence>
<dbReference type="CDD" id="cd04301">
    <property type="entry name" value="NAT_SF"/>
    <property type="match status" value="1"/>
</dbReference>
<organism evidence="2 3">
    <name type="scientific">Sporotomaculum syntrophicum</name>
    <dbReference type="NCBI Taxonomy" id="182264"/>
    <lineage>
        <taxon>Bacteria</taxon>
        <taxon>Bacillati</taxon>
        <taxon>Bacillota</taxon>
        <taxon>Clostridia</taxon>
        <taxon>Eubacteriales</taxon>
        <taxon>Desulfallaceae</taxon>
        <taxon>Sporotomaculum</taxon>
    </lineage>
</organism>
<accession>A0A9D2WR52</accession>
<sequence length="348" mass="38996">MKVRVTRVNNNLLMRSFLAVPALVYGAEAVPPSANKYATSMRFVPLVNPLLQHLNYANFVAFADGQPVGRITASIDQLNPRPEEGFWGCFECLDNDEAAAALFDAAADWLKEQGKTVMIGPATLNTNQQVGLMIKGFEYEPQIEIPYNPPYYQQLVENAGHEKIHDLECFKWMLPDELPEVLTQAEGQTGVVMRKINYTDAREARIVQEINNKAMSGIWGFIPMSLADTQGFLMSLVGQVPPDLFMIIEVNGQPAGMFLSIPYKNPGRKDSGGIIRLAIGGVVPEFRHMGLHWKVLRSFYAWCKKHGYTEGEASQVAESNDTVKRKIIMPLFGGQLIKLFRVYQRKLV</sequence>
<comment type="caution">
    <text evidence="2">The sequence shown here is derived from an EMBL/GenBank/DDBJ whole genome shotgun (WGS) entry which is preliminary data.</text>
</comment>
<dbReference type="Gene3D" id="3.40.630.30">
    <property type="match status" value="1"/>
</dbReference>
<dbReference type="GO" id="GO:0016747">
    <property type="term" value="F:acyltransferase activity, transferring groups other than amino-acyl groups"/>
    <property type="evidence" value="ECO:0007669"/>
    <property type="project" value="InterPro"/>
</dbReference>
<dbReference type="EMBL" id="LSRS01000003">
    <property type="protein sequence ID" value="KAF1085595.1"/>
    <property type="molecule type" value="Genomic_DNA"/>
</dbReference>
<protein>
    <recommendedName>
        <fullName evidence="1">N-acetyltransferase domain-containing protein</fullName>
    </recommendedName>
</protein>
<dbReference type="SUPFAM" id="SSF55729">
    <property type="entry name" value="Acyl-CoA N-acyltransferases (Nat)"/>
    <property type="match status" value="1"/>
</dbReference>
<evidence type="ECO:0000313" key="3">
    <source>
        <dbReference type="Proteomes" id="UP000798488"/>
    </source>
</evidence>
<dbReference type="AlphaFoldDB" id="A0A9D2WR52"/>
<reference evidence="2" key="1">
    <citation type="submission" date="2016-02" db="EMBL/GenBank/DDBJ databases">
        <title>Draft Genome Sequence of Sporotomaculum syntrophicum Strain FB, a Syntrophic Benzoate Degrader.</title>
        <authorList>
            <person name="Nobu M.K."/>
            <person name="Narihiro T."/>
            <person name="Qiu Y.-L."/>
            <person name="Ohashi A."/>
            <person name="Liu W.-T."/>
            <person name="Yuji S."/>
        </authorList>
    </citation>
    <scope>NUCLEOTIDE SEQUENCE</scope>
    <source>
        <strain evidence="2">FB</strain>
    </source>
</reference>
<dbReference type="PANTHER" id="PTHR41368">
    <property type="entry name" value="PROTEIN YGHO"/>
    <property type="match status" value="1"/>
</dbReference>